<proteinExistence type="evidence at transcript level"/>
<dbReference type="SUPFAM" id="SSF100934">
    <property type="entry name" value="Heat shock protein 70kD (HSP70), C-terminal subdomain"/>
    <property type="match status" value="1"/>
</dbReference>
<comment type="induction">
    <text evidence="9">By stress conditions e.g. heat shock.</text>
</comment>
<keyword evidence="5 9" id="KW-0547">Nucleotide-binding</keyword>
<dbReference type="CDD" id="cd10234">
    <property type="entry name" value="ASKHA_NBD_HSP70_DnaK-like"/>
    <property type="match status" value="1"/>
</dbReference>
<feature type="compositionally biased region" description="Acidic residues" evidence="12">
    <location>
        <begin position="599"/>
        <end position="611"/>
    </location>
</feature>
<dbReference type="SUPFAM" id="SSF100920">
    <property type="entry name" value="Heat shock protein 70kD (HSP70), peptide-binding domain"/>
    <property type="match status" value="1"/>
</dbReference>
<dbReference type="InterPro" id="IPR029047">
    <property type="entry name" value="HSP70_peptide-bd_sf"/>
</dbReference>
<dbReference type="HAMAP" id="MF_00332">
    <property type="entry name" value="DnaK"/>
    <property type="match status" value="1"/>
</dbReference>
<evidence type="ECO:0000256" key="10">
    <source>
        <dbReference type="RuleBase" id="RU003322"/>
    </source>
</evidence>
<dbReference type="EMBL" id="MECQ01000001">
    <property type="protein sequence ID" value="ODV57112.1"/>
    <property type="molecule type" value="Genomic_DNA"/>
</dbReference>
<name>A0A1E4R9F4_9BACI</name>
<keyword evidence="7 9" id="KW-0346">Stress response</keyword>
<evidence type="ECO:0000256" key="7">
    <source>
        <dbReference type="ARBA" id="ARBA00023016"/>
    </source>
</evidence>
<dbReference type="PROSITE" id="PS00297">
    <property type="entry name" value="HSP70_1"/>
    <property type="match status" value="1"/>
</dbReference>
<evidence type="ECO:0000256" key="8">
    <source>
        <dbReference type="ARBA" id="ARBA00023186"/>
    </source>
</evidence>
<dbReference type="PRINTS" id="PR00301">
    <property type="entry name" value="HEATSHOCK70"/>
</dbReference>
<reference evidence="13 14" key="1">
    <citation type="submission" date="2016-09" db="EMBL/GenBank/DDBJ databases">
        <title>Draft genome sequence of the soil isolate, Lysinibacillus fusiformis M5, a potential hypoxanthine producer.</title>
        <authorList>
            <person name="Gallegos-Monterrosa R."/>
            <person name="Maroti G."/>
            <person name="Balint B."/>
            <person name="Kovacs A.T."/>
        </authorList>
    </citation>
    <scope>NUCLEOTIDE SEQUENCE [LARGE SCALE GENOMIC DNA]</scope>
    <source>
        <strain evidence="13 14">M5</strain>
    </source>
</reference>
<organism evidence="13 14">
    <name type="scientific">Lysinibacillus fusiformis</name>
    <dbReference type="NCBI Taxonomy" id="28031"/>
    <lineage>
        <taxon>Bacteria</taxon>
        <taxon>Bacillati</taxon>
        <taxon>Bacillota</taxon>
        <taxon>Bacilli</taxon>
        <taxon>Bacillales</taxon>
        <taxon>Bacillaceae</taxon>
        <taxon>Lysinibacillus</taxon>
    </lineage>
</organism>
<dbReference type="InterPro" id="IPR018181">
    <property type="entry name" value="Heat_shock_70_CS"/>
</dbReference>
<evidence type="ECO:0000256" key="11">
    <source>
        <dbReference type="SAM" id="Coils"/>
    </source>
</evidence>
<feature type="region of interest" description="Disordered" evidence="12">
    <location>
        <begin position="577"/>
        <end position="611"/>
    </location>
</feature>
<evidence type="ECO:0000256" key="12">
    <source>
        <dbReference type="SAM" id="MobiDB-lite"/>
    </source>
</evidence>
<comment type="function">
    <text evidence="1 9">Acts as a chaperone.</text>
</comment>
<keyword evidence="11" id="KW-0175">Coiled coil</keyword>
<dbReference type="InterPro" id="IPR012725">
    <property type="entry name" value="Chaperone_DnaK"/>
</dbReference>
<dbReference type="FunFam" id="3.30.420.40:FF:000071">
    <property type="entry name" value="Molecular chaperone DnaK"/>
    <property type="match status" value="1"/>
</dbReference>
<evidence type="ECO:0000256" key="9">
    <source>
        <dbReference type="HAMAP-Rule" id="MF_00332"/>
    </source>
</evidence>
<evidence type="ECO:0000313" key="13">
    <source>
        <dbReference type="EMBL" id="ODV57112.1"/>
    </source>
</evidence>
<dbReference type="GO" id="GO:0140662">
    <property type="term" value="F:ATP-dependent protein folding chaperone"/>
    <property type="evidence" value="ECO:0007669"/>
    <property type="project" value="InterPro"/>
</dbReference>
<protein>
    <recommendedName>
        <fullName evidence="3 9">Chaperone protein DnaK</fullName>
    </recommendedName>
    <alternativeName>
        <fullName evidence="9">HSP70</fullName>
    </alternativeName>
    <alternativeName>
        <fullName evidence="9">Heat shock 70 kDa protein</fullName>
    </alternativeName>
    <alternativeName>
        <fullName evidence="9">Heat shock protein 70</fullName>
    </alternativeName>
</protein>
<dbReference type="GO" id="GO:0005524">
    <property type="term" value="F:ATP binding"/>
    <property type="evidence" value="ECO:0007669"/>
    <property type="project" value="UniProtKB-UniRule"/>
</dbReference>
<dbReference type="Gene3D" id="3.90.640.10">
    <property type="entry name" value="Actin, Chain A, domain 4"/>
    <property type="match status" value="1"/>
</dbReference>
<dbReference type="NCBIfam" id="TIGR02350">
    <property type="entry name" value="prok_dnaK"/>
    <property type="match status" value="1"/>
</dbReference>
<feature type="coiled-coil region" evidence="11">
    <location>
        <begin position="525"/>
        <end position="552"/>
    </location>
</feature>
<dbReference type="AlphaFoldDB" id="A0A1E4R9F4"/>
<dbReference type="OrthoDB" id="9766019at2"/>
<dbReference type="InterPro" id="IPR013126">
    <property type="entry name" value="Hsp_70_fam"/>
</dbReference>
<evidence type="ECO:0000256" key="3">
    <source>
        <dbReference type="ARBA" id="ARBA00014415"/>
    </source>
</evidence>
<dbReference type="Gene3D" id="2.60.34.10">
    <property type="entry name" value="Substrate Binding Domain Of DNAk, Chain A, domain 1"/>
    <property type="match status" value="1"/>
</dbReference>
<dbReference type="InterPro" id="IPR043129">
    <property type="entry name" value="ATPase_NBD"/>
</dbReference>
<feature type="modified residue" description="Phosphothreonine; by autocatalysis" evidence="9">
    <location>
        <position position="173"/>
    </location>
</feature>
<evidence type="ECO:0000256" key="1">
    <source>
        <dbReference type="ARBA" id="ARBA00002290"/>
    </source>
</evidence>
<keyword evidence="4 9" id="KW-0597">Phosphoprotein</keyword>
<dbReference type="FunFam" id="2.60.34.10:FF:000014">
    <property type="entry name" value="Chaperone protein DnaK HSP70"/>
    <property type="match status" value="1"/>
</dbReference>
<dbReference type="Gene3D" id="3.30.420.40">
    <property type="match status" value="2"/>
</dbReference>
<accession>A0A1E4R9F4</accession>
<gene>
    <name evidence="9" type="primary">dnaK</name>
    <name evidence="13" type="ORF">BG258_14965</name>
</gene>
<evidence type="ECO:0000313" key="14">
    <source>
        <dbReference type="Proteomes" id="UP000094784"/>
    </source>
</evidence>
<keyword evidence="6 9" id="KW-0067">ATP-binding</keyword>
<feature type="coiled-coil region" evidence="11">
    <location>
        <begin position="222"/>
        <end position="249"/>
    </location>
</feature>
<dbReference type="Gene3D" id="1.20.1270.10">
    <property type="match status" value="1"/>
</dbReference>
<dbReference type="PROSITE" id="PS00329">
    <property type="entry name" value="HSP70_2"/>
    <property type="match status" value="1"/>
</dbReference>
<sequence>MSKIIGIDLGTTNSCVSVLEGGEPKVIPNPEGNRTTPSVVAFKNGERQVGEVAKRQSVTNPNTIISIKSKMGTAEKVTVEDNDYTPQEVSAMILQYLKGYAEDYLGEKVTKAVITVPAYFNDAQRQATKDAGKIAGLEVERIINEPTAAALAYGLDKQDQDQKVLVFDLGGGTFDVSILELGDGVFEVLATAGDNKLGGDDFDDAIIEYLVAEFKKENGIDLSKDKMAMQRLKDAAEKAKKDLSGVTSTQISLPFITAGEAGPLHLEISLTRAKFDEITLPLVNRTVGPVRQALSDAGLSTSELDQVILVGGSTRIPAVQEAVRKETNKEPHRGVNPDEVVAMGAAVQGGVLTGDVKDVVLLDVTPLSLGIETMGGVFTKLIDRNTTIPTSKSQVFSTAADNQPAVDIHVLQGERSMAADNKTLGRFQLADIPPAPRGVPQIEVTFDIDKNGIVSVKAKDLGTNKEQTIVIQSDSGLSEAEIERMVKDAEANADADAKRKEEADLRNEADQLVFQVDKTITDLGEQITEDEKKSVEDARDELKKALEAGELEGIKAAKEKLEGVLQPLVMKVYEQAAAAAQAAQGGEADAGAGKKDDGVVDADFEEVKDDK</sequence>
<dbReference type="FunFam" id="3.90.640.10:FF:000003">
    <property type="entry name" value="Molecular chaperone DnaK"/>
    <property type="match status" value="1"/>
</dbReference>
<dbReference type="InterPro" id="IPR029048">
    <property type="entry name" value="HSP70_C_sf"/>
</dbReference>
<evidence type="ECO:0000256" key="2">
    <source>
        <dbReference type="ARBA" id="ARBA00007381"/>
    </source>
</evidence>
<keyword evidence="8 9" id="KW-0143">Chaperone</keyword>
<dbReference type="PROSITE" id="PS01036">
    <property type="entry name" value="HSP70_3"/>
    <property type="match status" value="1"/>
</dbReference>
<evidence type="ECO:0000256" key="6">
    <source>
        <dbReference type="ARBA" id="ARBA00022840"/>
    </source>
</evidence>
<comment type="caution">
    <text evidence="13">The sequence shown here is derived from an EMBL/GenBank/DDBJ whole genome shotgun (WGS) entry which is preliminary data.</text>
</comment>
<evidence type="ECO:0000256" key="4">
    <source>
        <dbReference type="ARBA" id="ARBA00022553"/>
    </source>
</evidence>
<comment type="similarity">
    <text evidence="2 9 10">Belongs to the heat shock protein 70 family.</text>
</comment>
<evidence type="ECO:0000256" key="5">
    <source>
        <dbReference type="ARBA" id="ARBA00022741"/>
    </source>
</evidence>
<dbReference type="GO" id="GO:0051082">
    <property type="term" value="F:unfolded protein binding"/>
    <property type="evidence" value="ECO:0007669"/>
    <property type="project" value="InterPro"/>
</dbReference>
<feature type="compositionally biased region" description="Low complexity" evidence="12">
    <location>
        <begin position="577"/>
        <end position="591"/>
    </location>
</feature>
<dbReference type="SUPFAM" id="SSF53067">
    <property type="entry name" value="Actin-like ATPase domain"/>
    <property type="match status" value="2"/>
</dbReference>
<dbReference type="NCBIfam" id="NF001413">
    <property type="entry name" value="PRK00290.1"/>
    <property type="match status" value="1"/>
</dbReference>
<dbReference type="FunFam" id="1.20.1270.10:FF:000001">
    <property type="entry name" value="Molecular chaperone DnaK"/>
    <property type="match status" value="1"/>
</dbReference>
<dbReference type="RefSeq" id="WP_069482035.1">
    <property type="nucleotide sequence ID" value="NZ_CP130331.1"/>
</dbReference>
<dbReference type="PANTHER" id="PTHR19375">
    <property type="entry name" value="HEAT SHOCK PROTEIN 70KDA"/>
    <property type="match status" value="1"/>
</dbReference>
<dbReference type="Proteomes" id="UP000094784">
    <property type="component" value="Unassembled WGS sequence"/>
</dbReference>
<dbReference type="Pfam" id="PF00012">
    <property type="entry name" value="HSP70"/>
    <property type="match status" value="1"/>
</dbReference>